<evidence type="ECO:0000313" key="1">
    <source>
        <dbReference type="EMBL" id="CAH2243592.1"/>
    </source>
</evidence>
<name>A0A8S4RXX0_9NEOP</name>
<sequence>MFGRPTNFSNRPERLAFRTHRRDRPRNTSLRASTAFSGATEETRPLVQTIPYVARIRSIRTEDLPVTR</sequence>
<organism evidence="1 2">
    <name type="scientific">Pararge aegeria aegeria</name>
    <dbReference type="NCBI Taxonomy" id="348720"/>
    <lineage>
        <taxon>Eukaryota</taxon>
        <taxon>Metazoa</taxon>
        <taxon>Ecdysozoa</taxon>
        <taxon>Arthropoda</taxon>
        <taxon>Hexapoda</taxon>
        <taxon>Insecta</taxon>
        <taxon>Pterygota</taxon>
        <taxon>Neoptera</taxon>
        <taxon>Endopterygota</taxon>
        <taxon>Lepidoptera</taxon>
        <taxon>Glossata</taxon>
        <taxon>Ditrysia</taxon>
        <taxon>Papilionoidea</taxon>
        <taxon>Nymphalidae</taxon>
        <taxon>Satyrinae</taxon>
        <taxon>Satyrini</taxon>
        <taxon>Parargina</taxon>
        <taxon>Pararge</taxon>
    </lineage>
</organism>
<proteinExistence type="predicted"/>
<dbReference type="Proteomes" id="UP000838756">
    <property type="component" value="Unassembled WGS sequence"/>
</dbReference>
<evidence type="ECO:0000313" key="2">
    <source>
        <dbReference type="Proteomes" id="UP000838756"/>
    </source>
</evidence>
<keyword evidence="2" id="KW-1185">Reference proteome</keyword>
<protein>
    <submittedName>
        <fullName evidence="1">Jg25803 protein</fullName>
    </submittedName>
</protein>
<gene>
    <name evidence="1" type="primary">jg25803</name>
    <name evidence="1" type="ORF">PAEG_LOCUS19702</name>
</gene>
<comment type="caution">
    <text evidence="1">The sequence shown here is derived from an EMBL/GenBank/DDBJ whole genome shotgun (WGS) entry which is preliminary data.</text>
</comment>
<accession>A0A8S4RXX0</accession>
<reference evidence="1" key="1">
    <citation type="submission" date="2022-03" db="EMBL/GenBank/DDBJ databases">
        <authorList>
            <person name="Lindestad O."/>
        </authorList>
    </citation>
    <scope>NUCLEOTIDE SEQUENCE</scope>
</reference>
<dbReference type="EMBL" id="CAKXAJ010025755">
    <property type="protein sequence ID" value="CAH2243592.1"/>
    <property type="molecule type" value="Genomic_DNA"/>
</dbReference>
<dbReference type="AlphaFoldDB" id="A0A8S4RXX0"/>